<evidence type="ECO:0000256" key="4">
    <source>
        <dbReference type="ARBA" id="ARBA00023136"/>
    </source>
</evidence>
<dbReference type="Gene3D" id="1.20.1250.20">
    <property type="entry name" value="MFS general substrate transporter like domains"/>
    <property type="match status" value="1"/>
</dbReference>
<feature type="transmembrane region" description="Helical" evidence="5">
    <location>
        <begin position="193"/>
        <end position="213"/>
    </location>
</feature>
<feature type="transmembrane region" description="Helical" evidence="5">
    <location>
        <begin position="72"/>
        <end position="90"/>
    </location>
</feature>
<feature type="domain" description="Major facilitator superfamily (MFS) profile" evidence="6">
    <location>
        <begin position="1"/>
        <end position="220"/>
    </location>
</feature>
<accession>A0A2H1WB87</accession>
<name>A0A2H1WB87_SPOFR</name>
<proteinExistence type="predicted"/>
<organism evidence="7">
    <name type="scientific">Spodoptera frugiperda</name>
    <name type="common">Fall armyworm</name>
    <dbReference type="NCBI Taxonomy" id="7108"/>
    <lineage>
        <taxon>Eukaryota</taxon>
        <taxon>Metazoa</taxon>
        <taxon>Ecdysozoa</taxon>
        <taxon>Arthropoda</taxon>
        <taxon>Hexapoda</taxon>
        <taxon>Insecta</taxon>
        <taxon>Pterygota</taxon>
        <taxon>Neoptera</taxon>
        <taxon>Endopterygota</taxon>
        <taxon>Lepidoptera</taxon>
        <taxon>Glossata</taxon>
        <taxon>Ditrysia</taxon>
        <taxon>Noctuoidea</taxon>
        <taxon>Noctuidae</taxon>
        <taxon>Amphipyrinae</taxon>
        <taxon>Spodoptera</taxon>
    </lineage>
</organism>
<sequence>MDHLMVMPHVDTRNTKGITMKDKTTFKAFRISLNVMLSQETCGYLVVLMYAGSIFEQASESISLKLSPNKQTIVVGVIQLLGSIVASCIVEQTGRKWLLAGTSLATGLSMLALGAWFYITSLNIWLPGWLPVLAMCLCIFADAAGYQPVPYVITSELFTFQHRGMVTSFVSSVDALSDFLQTKAYDPLLKLLGIHWVFIMFSIVCFLGTFYTVMWVPETKDKTVEEIYAILEDSRKKEKRKGMTDLRKEMQDLECGKEMSRL</sequence>
<dbReference type="InterPro" id="IPR036259">
    <property type="entry name" value="MFS_trans_sf"/>
</dbReference>
<dbReference type="Pfam" id="PF00083">
    <property type="entry name" value="Sugar_tr"/>
    <property type="match status" value="1"/>
</dbReference>
<evidence type="ECO:0000256" key="5">
    <source>
        <dbReference type="SAM" id="Phobius"/>
    </source>
</evidence>
<dbReference type="EMBL" id="ODYU01007510">
    <property type="protein sequence ID" value="SOQ50341.1"/>
    <property type="molecule type" value="Genomic_DNA"/>
</dbReference>
<gene>
    <name evidence="7" type="ORF">SFRICE_028859</name>
</gene>
<evidence type="ECO:0000256" key="3">
    <source>
        <dbReference type="ARBA" id="ARBA00022989"/>
    </source>
</evidence>
<protein>
    <submittedName>
        <fullName evidence="7">SFRICE_028859</fullName>
    </submittedName>
</protein>
<keyword evidence="2 5" id="KW-0812">Transmembrane</keyword>
<reference evidence="7" key="1">
    <citation type="submission" date="2016-07" db="EMBL/GenBank/DDBJ databases">
        <authorList>
            <person name="Bretaudeau A."/>
        </authorList>
    </citation>
    <scope>NUCLEOTIDE SEQUENCE</scope>
    <source>
        <strain evidence="7">Rice</strain>
        <tissue evidence="7">Whole body</tissue>
    </source>
</reference>
<feature type="transmembrane region" description="Helical" evidence="5">
    <location>
        <begin position="97"/>
        <end position="119"/>
    </location>
</feature>
<dbReference type="InterPro" id="IPR005828">
    <property type="entry name" value="MFS_sugar_transport-like"/>
</dbReference>
<keyword evidence="4 5" id="KW-0472">Membrane</keyword>
<dbReference type="InterPro" id="IPR020846">
    <property type="entry name" value="MFS_dom"/>
</dbReference>
<dbReference type="PROSITE" id="PS50850">
    <property type="entry name" value="MFS"/>
    <property type="match status" value="1"/>
</dbReference>
<dbReference type="GO" id="GO:0016020">
    <property type="term" value="C:membrane"/>
    <property type="evidence" value="ECO:0007669"/>
    <property type="project" value="UniProtKB-SubCell"/>
</dbReference>
<dbReference type="InterPro" id="IPR050549">
    <property type="entry name" value="MFS_Trehalose_Transporter"/>
</dbReference>
<keyword evidence="3 5" id="KW-1133">Transmembrane helix</keyword>
<dbReference type="GO" id="GO:0022857">
    <property type="term" value="F:transmembrane transporter activity"/>
    <property type="evidence" value="ECO:0007669"/>
    <property type="project" value="InterPro"/>
</dbReference>
<evidence type="ECO:0000256" key="2">
    <source>
        <dbReference type="ARBA" id="ARBA00022692"/>
    </source>
</evidence>
<feature type="transmembrane region" description="Helical" evidence="5">
    <location>
        <begin position="31"/>
        <end position="52"/>
    </location>
</feature>
<dbReference type="AlphaFoldDB" id="A0A2H1WB87"/>
<dbReference type="PANTHER" id="PTHR48021:SF1">
    <property type="entry name" value="GH07001P-RELATED"/>
    <property type="match status" value="1"/>
</dbReference>
<dbReference type="SUPFAM" id="SSF103473">
    <property type="entry name" value="MFS general substrate transporter"/>
    <property type="match status" value="1"/>
</dbReference>
<dbReference type="PANTHER" id="PTHR48021">
    <property type="match status" value="1"/>
</dbReference>
<comment type="subcellular location">
    <subcellularLocation>
        <location evidence="1">Membrane</location>
        <topology evidence="1">Multi-pass membrane protein</topology>
    </subcellularLocation>
</comment>
<evidence type="ECO:0000256" key="1">
    <source>
        <dbReference type="ARBA" id="ARBA00004141"/>
    </source>
</evidence>
<evidence type="ECO:0000259" key="6">
    <source>
        <dbReference type="PROSITE" id="PS50850"/>
    </source>
</evidence>
<evidence type="ECO:0000313" key="7">
    <source>
        <dbReference type="EMBL" id="SOQ50341.1"/>
    </source>
</evidence>